<evidence type="ECO:0000313" key="1">
    <source>
        <dbReference type="EMBL" id="MCI90735.1"/>
    </source>
</evidence>
<proteinExistence type="predicted"/>
<protein>
    <submittedName>
        <fullName evidence="1">Uncharacterized protein</fullName>
    </submittedName>
</protein>
<reference evidence="1 2" key="1">
    <citation type="journal article" date="2018" name="Front. Plant Sci.">
        <title>Red Clover (Trifolium pratense) and Zigzag Clover (T. medium) - A Picture of Genomic Similarities and Differences.</title>
        <authorList>
            <person name="Dluhosova J."/>
            <person name="Istvanek J."/>
            <person name="Nedelnik J."/>
            <person name="Repkova J."/>
        </authorList>
    </citation>
    <scope>NUCLEOTIDE SEQUENCE [LARGE SCALE GENOMIC DNA]</scope>
    <source>
        <strain evidence="2">cv. 10/8</strain>
        <tissue evidence="1">Leaf</tissue>
    </source>
</reference>
<feature type="non-terminal residue" evidence="1">
    <location>
        <position position="1"/>
    </location>
</feature>
<feature type="non-terminal residue" evidence="1">
    <location>
        <position position="70"/>
    </location>
</feature>
<dbReference type="EMBL" id="LXQA011252662">
    <property type="protein sequence ID" value="MCI90735.1"/>
    <property type="molecule type" value="Genomic_DNA"/>
</dbReference>
<accession>A0A392VVJ6</accession>
<organism evidence="1 2">
    <name type="scientific">Trifolium medium</name>
    <dbReference type="NCBI Taxonomy" id="97028"/>
    <lineage>
        <taxon>Eukaryota</taxon>
        <taxon>Viridiplantae</taxon>
        <taxon>Streptophyta</taxon>
        <taxon>Embryophyta</taxon>
        <taxon>Tracheophyta</taxon>
        <taxon>Spermatophyta</taxon>
        <taxon>Magnoliopsida</taxon>
        <taxon>eudicotyledons</taxon>
        <taxon>Gunneridae</taxon>
        <taxon>Pentapetalae</taxon>
        <taxon>rosids</taxon>
        <taxon>fabids</taxon>
        <taxon>Fabales</taxon>
        <taxon>Fabaceae</taxon>
        <taxon>Papilionoideae</taxon>
        <taxon>50 kb inversion clade</taxon>
        <taxon>NPAAA clade</taxon>
        <taxon>Hologalegina</taxon>
        <taxon>IRL clade</taxon>
        <taxon>Trifolieae</taxon>
        <taxon>Trifolium</taxon>
    </lineage>
</organism>
<keyword evidence="2" id="KW-1185">Reference proteome</keyword>
<evidence type="ECO:0000313" key="2">
    <source>
        <dbReference type="Proteomes" id="UP000265520"/>
    </source>
</evidence>
<dbReference type="Proteomes" id="UP000265520">
    <property type="component" value="Unassembled WGS sequence"/>
</dbReference>
<name>A0A392VVJ6_9FABA</name>
<sequence>WQEFVQSDRIAYEARMVQNTAIFEDQISAYERRMKAEAEAAAARSPIFTYSELGMDDPGEFHNFMDPPAT</sequence>
<dbReference type="AlphaFoldDB" id="A0A392VVJ6"/>
<comment type="caution">
    <text evidence="1">The sequence shown here is derived from an EMBL/GenBank/DDBJ whole genome shotgun (WGS) entry which is preliminary data.</text>
</comment>